<evidence type="ECO:0000313" key="3">
    <source>
        <dbReference type="Proteomes" id="UP000252107"/>
    </source>
</evidence>
<evidence type="ECO:0000313" key="2">
    <source>
        <dbReference type="EMBL" id="RCJ38802.1"/>
    </source>
</evidence>
<proteinExistence type="predicted"/>
<reference evidence="2" key="1">
    <citation type="submission" date="2016-04" db="EMBL/GenBank/DDBJ databases">
        <authorList>
            <person name="Tabuchi Yagui T.R."/>
        </authorList>
    </citation>
    <scope>NUCLEOTIDE SEQUENCE [LARGE SCALE GENOMIC DNA]</scope>
    <source>
        <strain evidence="2">NIES-26</strain>
    </source>
</reference>
<dbReference type="EMBL" id="LXQD01000087">
    <property type="protein sequence ID" value="RCJ38802.1"/>
    <property type="molecule type" value="Genomic_DNA"/>
</dbReference>
<keyword evidence="3" id="KW-1185">Reference proteome</keyword>
<comment type="caution">
    <text evidence="2">The sequence shown here is derived from an EMBL/GenBank/DDBJ whole genome shotgun (WGS) entry which is preliminary data.</text>
</comment>
<dbReference type="PROSITE" id="PS51257">
    <property type="entry name" value="PROKAR_LIPOPROTEIN"/>
    <property type="match status" value="1"/>
</dbReference>
<evidence type="ECO:0008006" key="4">
    <source>
        <dbReference type="Google" id="ProtNLM"/>
    </source>
</evidence>
<keyword evidence="1" id="KW-0732">Signal</keyword>
<gene>
    <name evidence="2" type="ORF">A6770_12945</name>
</gene>
<dbReference type="AlphaFoldDB" id="A0A367RUC0"/>
<protein>
    <recommendedName>
        <fullName evidence="4">Photosystem II protein PsbQ</fullName>
    </recommendedName>
</protein>
<dbReference type="Proteomes" id="UP000252107">
    <property type="component" value="Unassembled WGS sequence"/>
</dbReference>
<accession>A0A367RUC0</accession>
<feature type="signal peptide" evidence="1">
    <location>
        <begin position="1"/>
        <end position="25"/>
    </location>
</feature>
<feature type="chain" id="PRO_5017034821" description="Photosystem II protein PsbQ" evidence="1">
    <location>
        <begin position="26"/>
        <end position="142"/>
    </location>
</feature>
<organism evidence="2 3">
    <name type="scientific">Nostoc minutum NIES-26</name>
    <dbReference type="NCBI Taxonomy" id="1844469"/>
    <lineage>
        <taxon>Bacteria</taxon>
        <taxon>Bacillati</taxon>
        <taxon>Cyanobacteriota</taxon>
        <taxon>Cyanophyceae</taxon>
        <taxon>Nostocales</taxon>
        <taxon>Nostocaceae</taxon>
        <taxon>Nostoc</taxon>
    </lineage>
</organism>
<evidence type="ECO:0000256" key="1">
    <source>
        <dbReference type="SAM" id="SignalP"/>
    </source>
</evidence>
<name>A0A367RUC0_9NOSO</name>
<sequence>MQLIQRHLYFLLLLLLLTACGSKSTKDELSKELTSVKSWAATAHFVGDAWIRKAVPTSYVKQTLIKTQEELKTETETLSKLSIPTANRSAIFKSLQQLQDTVSQMSKAVEKKNYQAVAQQIQQLSHQEQAIAKLSLTAGEQL</sequence>